<dbReference type="Pfam" id="PF13912">
    <property type="entry name" value="zf-C2H2_6"/>
    <property type="match status" value="1"/>
</dbReference>
<name>A0A6M3HWW5_9GAMM</name>
<sequence length="983" mass="114337">MAKFVCKESECNQEFNSSTALRDHRINHHGPGFICNEPGCNQKFNNSRGLSNHKIKEHGSGFICKDCNQKFNSRTPLREHKIKEHGSGFICKEPGCNQKFNNDFALRQHKIKEHGSGFICKEPGCNQKFDNDFAFRQHKIKDHGHGHGFICKEPGCNQKFNNYNALREHKIKDHGSGFICEDCNQKFNNRTTLRNHKTNDHGFGSDKEDINLELILPPVSHKYLKGLDPVQEVFVEKIGENDLSKLSAYYYETTQFLFNQQSIKYQDINQNIQVCEFAFQYNFEIKDNTQIIFVCAGRISQNSSFVPSRSTKTIIVPVIHLSERNNISGTTLSYQITGDYSKEKNITTRRAAILHFAKHFKLNDFIMMDDNIKSIVHFNTVISSSTERNCDWDGLYDFLRKECKEIGSFISGMNNIYGINLRFPSKIHFINSKEIFEILDSSFKGEVKHLLPNLNNQEVHFPLEDYYMLFSIMFLYKCKYKSDNTKSIMDSIGILNQETIGYERSMLTTNNSKKESLINLTTANDWLLVDTDGSTDLRKFVINTLKTTVTKAIETKRQYYEDYRKIFVLDFYKKNSLKFDSQKNKSNVYDNVTSKIFKEFRVPQAEAADIINKSDKQIINIKMPTGTGKTKVILYSALSLLQSRSIFIIAPTIDIVNQIFDSFKKDLMEYKDINIPFLKIMSGEKAICEKMLDRNHLYNHRFGYIFCYDSFKIFLARNKNVYPDTPRIFDESHIYFKPNKEHEGLLSTKNILFSATPYSFGPYDYSLSTKKATDEFKLIPNVTKIQKDFNGDNAIFKNICNILREEHGKGLIFLSGIKNIKDYAKKLQDYFTNHLLDDRKIIEVHSKVARNTYSEIIRNNSKLIILADKMLQLGTDIPNLDFIINTKEETNYRATQQIIGRLKRGDPDSEKKYYHGKHNFKKNKSFIKYDDEINLDMESEFHTAVNDNMEEENENSNYINNYEIDEESISQERKSITQTFEEE</sequence>
<dbReference type="Pfam" id="PF04851">
    <property type="entry name" value="ResIII"/>
    <property type="match status" value="1"/>
</dbReference>
<dbReference type="InterPro" id="IPR001650">
    <property type="entry name" value="Helicase_C-like"/>
</dbReference>
<keyword evidence="10" id="KW-0378">Hydrolase</keyword>
<dbReference type="PROSITE" id="PS00028">
    <property type="entry name" value="ZINC_FINGER_C2H2_1"/>
    <property type="match status" value="4"/>
</dbReference>
<dbReference type="GO" id="GO:0008270">
    <property type="term" value="F:zinc ion binding"/>
    <property type="evidence" value="ECO:0007669"/>
    <property type="project" value="UniProtKB-KW"/>
</dbReference>
<dbReference type="GO" id="GO:0006357">
    <property type="term" value="P:regulation of transcription by RNA polymerase II"/>
    <property type="evidence" value="ECO:0007669"/>
    <property type="project" value="TreeGrafter"/>
</dbReference>
<dbReference type="InterPro" id="IPR051061">
    <property type="entry name" value="Zinc_finger_trans_reg"/>
</dbReference>
<keyword evidence="5" id="KW-0804">Transcription</keyword>
<dbReference type="KEGG" id="afri:E3E15_04040"/>
<dbReference type="GO" id="GO:0004386">
    <property type="term" value="F:helicase activity"/>
    <property type="evidence" value="ECO:0007669"/>
    <property type="project" value="UniProtKB-KW"/>
</dbReference>
<dbReference type="GO" id="GO:0005524">
    <property type="term" value="F:ATP binding"/>
    <property type="evidence" value="ECO:0007669"/>
    <property type="project" value="InterPro"/>
</dbReference>
<keyword evidence="1" id="KW-0479">Metal-binding</keyword>
<dbReference type="AlphaFoldDB" id="A0A6M3HWW5"/>
<evidence type="ECO:0000259" key="7">
    <source>
        <dbReference type="PROSITE" id="PS50157"/>
    </source>
</evidence>
<organism evidence="10 11">
    <name type="scientific">Allofrancisella frigidaquae</name>
    <dbReference type="NCBI Taxonomy" id="1085644"/>
    <lineage>
        <taxon>Bacteria</taxon>
        <taxon>Pseudomonadati</taxon>
        <taxon>Pseudomonadota</taxon>
        <taxon>Gammaproteobacteria</taxon>
        <taxon>Thiotrichales</taxon>
        <taxon>Francisellaceae</taxon>
        <taxon>Allofrancisella</taxon>
    </lineage>
</organism>
<evidence type="ECO:0000256" key="1">
    <source>
        <dbReference type="ARBA" id="ARBA00022723"/>
    </source>
</evidence>
<evidence type="ECO:0000259" key="8">
    <source>
        <dbReference type="PROSITE" id="PS51192"/>
    </source>
</evidence>
<keyword evidence="10" id="KW-0347">Helicase</keyword>
<protein>
    <submittedName>
        <fullName evidence="10">DEAD/DEAH box helicase</fullName>
    </submittedName>
</protein>
<evidence type="ECO:0000313" key="10">
    <source>
        <dbReference type="EMBL" id="QIV94571.1"/>
    </source>
</evidence>
<dbReference type="InterPro" id="IPR014001">
    <property type="entry name" value="Helicase_ATP-bd"/>
</dbReference>
<dbReference type="InterPro" id="IPR027417">
    <property type="entry name" value="P-loop_NTPase"/>
</dbReference>
<dbReference type="Proteomes" id="UP000503320">
    <property type="component" value="Chromosome"/>
</dbReference>
<keyword evidence="4" id="KW-0805">Transcription regulation</keyword>
<keyword evidence="11" id="KW-1185">Reference proteome</keyword>
<feature type="domain" description="Helicase ATP-binding" evidence="8">
    <location>
        <begin position="610"/>
        <end position="775"/>
    </location>
</feature>
<dbReference type="PROSITE" id="PS51192">
    <property type="entry name" value="HELICASE_ATP_BIND_1"/>
    <property type="match status" value="1"/>
</dbReference>
<reference evidence="10 11" key="1">
    <citation type="submission" date="2019-03" db="EMBL/GenBank/DDBJ databases">
        <title>Complete Genome Sequence of Allofrancisella frigidaquae Strain SYSU 10HL1970 Isolated from Water-Cooling Systems in China.</title>
        <authorList>
            <person name="Ohrman C."/>
            <person name="Uneklint I."/>
            <person name="Sjodin A."/>
        </authorList>
    </citation>
    <scope>NUCLEOTIDE SEQUENCE [LARGE SCALE GENOMIC DNA]</scope>
    <source>
        <strain evidence="10 11">SYSU 10HL1970</strain>
    </source>
</reference>
<dbReference type="EMBL" id="CP038017">
    <property type="protein sequence ID" value="QIV94571.1"/>
    <property type="molecule type" value="Genomic_DNA"/>
</dbReference>
<keyword evidence="10" id="KW-0067">ATP-binding</keyword>
<evidence type="ECO:0000259" key="9">
    <source>
        <dbReference type="PROSITE" id="PS51194"/>
    </source>
</evidence>
<evidence type="ECO:0000256" key="3">
    <source>
        <dbReference type="ARBA" id="ARBA00022833"/>
    </source>
</evidence>
<dbReference type="PROSITE" id="PS51194">
    <property type="entry name" value="HELICASE_CTER"/>
    <property type="match status" value="1"/>
</dbReference>
<dbReference type="PROSITE" id="PS50157">
    <property type="entry name" value="ZINC_FINGER_C2H2_2"/>
    <property type="match status" value="3"/>
</dbReference>
<keyword evidence="3" id="KW-0862">Zinc</keyword>
<feature type="domain" description="C2H2-type" evidence="7">
    <location>
        <begin position="178"/>
        <end position="201"/>
    </location>
</feature>
<evidence type="ECO:0000256" key="6">
    <source>
        <dbReference type="PROSITE-ProRule" id="PRU00042"/>
    </source>
</evidence>
<dbReference type="Pfam" id="PF00271">
    <property type="entry name" value="Helicase_C"/>
    <property type="match status" value="1"/>
</dbReference>
<dbReference type="RefSeq" id="WP_172106680.1">
    <property type="nucleotide sequence ID" value="NZ_CP038017.1"/>
</dbReference>
<keyword evidence="10" id="KW-0547">Nucleotide-binding</keyword>
<evidence type="ECO:0000256" key="5">
    <source>
        <dbReference type="ARBA" id="ARBA00023163"/>
    </source>
</evidence>
<dbReference type="GO" id="GO:0003677">
    <property type="term" value="F:DNA binding"/>
    <property type="evidence" value="ECO:0007669"/>
    <property type="project" value="InterPro"/>
</dbReference>
<feature type="domain" description="Helicase C-terminal" evidence="9">
    <location>
        <begin position="795"/>
        <end position="970"/>
    </location>
</feature>
<dbReference type="SMART" id="SM00355">
    <property type="entry name" value="ZnF_C2H2"/>
    <property type="match status" value="7"/>
</dbReference>
<evidence type="ECO:0000313" key="11">
    <source>
        <dbReference type="Proteomes" id="UP000503320"/>
    </source>
</evidence>
<keyword evidence="2 6" id="KW-0863">Zinc-finger</keyword>
<dbReference type="Gene3D" id="3.40.50.300">
    <property type="entry name" value="P-loop containing nucleotide triphosphate hydrolases"/>
    <property type="match status" value="2"/>
</dbReference>
<evidence type="ECO:0000256" key="4">
    <source>
        <dbReference type="ARBA" id="ARBA00023015"/>
    </source>
</evidence>
<gene>
    <name evidence="10" type="ORF">E3E15_04040</name>
</gene>
<dbReference type="PANTHER" id="PTHR46179:SF13">
    <property type="entry name" value="C2H2-TYPE DOMAIN-CONTAINING PROTEIN"/>
    <property type="match status" value="1"/>
</dbReference>
<accession>A0A6M3HWW5</accession>
<dbReference type="SUPFAM" id="SSF52540">
    <property type="entry name" value="P-loop containing nucleoside triphosphate hydrolases"/>
    <property type="match status" value="1"/>
</dbReference>
<dbReference type="Gene3D" id="3.30.160.60">
    <property type="entry name" value="Classic Zinc Finger"/>
    <property type="match status" value="3"/>
</dbReference>
<dbReference type="PANTHER" id="PTHR46179">
    <property type="entry name" value="ZINC FINGER PROTEIN"/>
    <property type="match status" value="1"/>
</dbReference>
<dbReference type="GO" id="GO:0016787">
    <property type="term" value="F:hydrolase activity"/>
    <property type="evidence" value="ECO:0007669"/>
    <property type="project" value="InterPro"/>
</dbReference>
<dbReference type="InterPro" id="IPR006935">
    <property type="entry name" value="Helicase/UvrB_N"/>
</dbReference>
<evidence type="ECO:0000256" key="2">
    <source>
        <dbReference type="ARBA" id="ARBA00022771"/>
    </source>
</evidence>
<proteinExistence type="predicted"/>
<feature type="domain" description="C2H2-type" evidence="7">
    <location>
        <begin position="4"/>
        <end position="33"/>
    </location>
</feature>
<dbReference type="SMART" id="SM00487">
    <property type="entry name" value="DEXDc"/>
    <property type="match status" value="1"/>
</dbReference>
<dbReference type="InterPro" id="IPR013087">
    <property type="entry name" value="Znf_C2H2_type"/>
</dbReference>
<feature type="domain" description="C2H2-type" evidence="7">
    <location>
        <begin position="62"/>
        <end position="85"/>
    </location>
</feature>